<feature type="signal peptide" evidence="1">
    <location>
        <begin position="1"/>
        <end position="25"/>
    </location>
</feature>
<dbReference type="OrthoDB" id="5150177at2759"/>
<keyword evidence="1" id="KW-0732">Signal</keyword>
<protein>
    <submittedName>
        <fullName evidence="2">Uncharacterized protein</fullName>
    </submittedName>
</protein>
<dbReference type="STRING" id="933852.A0A0C3AIF5"/>
<evidence type="ECO:0000256" key="1">
    <source>
        <dbReference type="SAM" id="SignalP"/>
    </source>
</evidence>
<evidence type="ECO:0000313" key="3">
    <source>
        <dbReference type="Proteomes" id="UP000054097"/>
    </source>
</evidence>
<dbReference type="AlphaFoldDB" id="A0A0C3AIF5"/>
<organism evidence="2 3">
    <name type="scientific">Serendipita vermifera MAFF 305830</name>
    <dbReference type="NCBI Taxonomy" id="933852"/>
    <lineage>
        <taxon>Eukaryota</taxon>
        <taxon>Fungi</taxon>
        <taxon>Dikarya</taxon>
        <taxon>Basidiomycota</taxon>
        <taxon>Agaricomycotina</taxon>
        <taxon>Agaricomycetes</taxon>
        <taxon>Sebacinales</taxon>
        <taxon>Serendipitaceae</taxon>
        <taxon>Serendipita</taxon>
    </lineage>
</organism>
<dbReference type="HOGENOM" id="CLU_047451_0_0_1"/>
<feature type="chain" id="PRO_5002160923" evidence="1">
    <location>
        <begin position="26"/>
        <end position="462"/>
    </location>
</feature>
<keyword evidence="3" id="KW-1185">Reference proteome</keyword>
<dbReference type="PANTHER" id="PTHR47652:SF3">
    <property type="entry name" value="MITOCHONDRIAL IMPORT INNER MEMBRANE TRANSLOCASE SUBUNIT TIM44"/>
    <property type="match status" value="1"/>
</dbReference>
<gene>
    <name evidence="2" type="ORF">M408DRAFT_233706</name>
</gene>
<reference evidence="3" key="2">
    <citation type="submission" date="2015-01" db="EMBL/GenBank/DDBJ databases">
        <title>Evolutionary Origins and Diversification of the Mycorrhizal Mutualists.</title>
        <authorList>
            <consortium name="DOE Joint Genome Institute"/>
            <consortium name="Mycorrhizal Genomics Consortium"/>
            <person name="Kohler A."/>
            <person name="Kuo A."/>
            <person name="Nagy L.G."/>
            <person name="Floudas D."/>
            <person name="Copeland A."/>
            <person name="Barry K.W."/>
            <person name="Cichocki N."/>
            <person name="Veneault-Fourrey C."/>
            <person name="LaButti K."/>
            <person name="Lindquist E.A."/>
            <person name="Lipzen A."/>
            <person name="Lundell T."/>
            <person name="Morin E."/>
            <person name="Murat C."/>
            <person name="Riley R."/>
            <person name="Ohm R."/>
            <person name="Sun H."/>
            <person name="Tunlid A."/>
            <person name="Henrissat B."/>
            <person name="Grigoriev I.V."/>
            <person name="Hibbett D.S."/>
            <person name="Martin F."/>
        </authorList>
    </citation>
    <scope>NUCLEOTIDE SEQUENCE [LARGE SCALE GENOMIC DNA]</scope>
    <source>
        <strain evidence="3">MAFF 305830</strain>
    </source>
</reference>
<accession>A0A0C3AIF5</accession>
<proteinExistence type="predicted"/>
<reference evidence="2 3" key="1">
    <citation type="submission" date="2014-04" db="EMBL/GenBank/DDBJ databases">
        <authorList>
            <consortium name="DOE Joint Genome Institute"/>
            <person name="Kuo A."/>
            <person name="Zuccaro A."/>
            <person name="Kohler A."/>
            <person name="Nagy L.G."/>
            <person name="Floudas D."/>
            <person name="Copeland A."/>
            <person name="Barry K.W."/>
            <person name="Cichocki N."/>
            <person name="Veneault-Fourrey C."/>
            <person name="LaButti K."/>
            <person name="Lindquist E.A."/>
            <person name="Lipzen A."/>
            <person name="Lundell T."/>
            <person name="Morin E."/>
            <person name="Murat C."/>
            <person name="Sun H."/>
            <person name="Tunlid A."/>
            <person name="Henrissat B."/>
            <person name="Grigoriev I.V."/>
            <person name="Hibbett D.S."/>
            <person name="Martin F."/>
            <person name="Nordberg H.P."/>
            <person name="Cantor M.N."/>
            <person name="Hua S.X."/>
        </authorList>
    </citation>
    <scope>NUCLEOTIDE SEQUENCE [LARGE SCALE GENOMIC DNA]</scope>
    <source>
        <strain evidence="2 3">MAFF 305830</strain>
    </source>
</reference>
<evidence type="ECO:0000313" key="2">
    <source>
        <dbReference type="EMBL" id="KIM24440.1"/>
    </source>
</evidence>
<name>A0A0C3AIF5_SERVB</name>
<dbReference type="Gene3D" id="1.10.287.700">
    <property type="entry name" value="Helix hairpin bin"/>
    <property type="match status" value="2"/>
</dbReference>
<dbReference type="PANTHER" id="PTHR47652">
    <property type="entry name" value="MITOCHONDRIAL IMPORT INNER MEMBRANE TRANSLOCASE SUBUNIT TIM44"/>
    <property type="match status" value="1"/>
</dbReference>
<dbReference type="EMBL" id="KN824324">
    <property type="protein sequence ID" value="KIM24440.1"/>
    <property type="molecule type" value="Genomic_DNA"/>
</dbReference>
<dbReference type="Proteomes" id="UP000054097">
    <property type="component" value="Unassembled WGS sequence"/>
</dbReference>
<sequence>MRFQRANSFIPILFLLLCTLLPTLALPVQRQAGLHTSIRDARPQHDEILPRSHVGLPHPNRLEAGTTPVIEPVIPASRIISRLFARALAADGSLAHVPSYDRSNDSIHRRSFIDNIKKGFQNFGNKIKQGFQKVGNAFKNAGQKIKQGFQKVGQAFKHAGNKIKQGFQKAGQALKHVGNKIKQGFQKVGHALKHVGQKIKQGIQHAGHKIKQAFHKVGKAFKHVGNKIKQGFQHVGNKIKHAFHKVKQAFHHAGQKIKQGFQHAGKKIKEGFQKVGHALKHAGHKIKEGFVKAGHWIKENGAKVAKFGLKVISTVASVASKVAKFIPGIGKPISTALDMGSKLTNLASKHIHANLPDNLNKGMDVMDKIQNPVGGVAGKILEVLKRDETPTGELVERDLAESNLFARGMHEFDERAWEDDFELEGRSWDDNLELDSRSFETELELRFFDNTEPKRLIFSKDP</sequence>